<dbReference type="AlphaFoldDB" id="A0AAW0GIJ7"/>
<reference evidence="2 3" key="1">
    <citation type="submission" date="2022-09" db="EMBL/GenBank/DDBJ databases">
        <authorList>
            <person name="Palmer J.M."/>
        </authorList>
    </citation>
    <scope>NUCLEOTIDE SEQUENCE [LARGE SCALE GENOMIC DNA]</scope>
    <source>
        <strain evidence="2 3">DSM 7382</strain>
    </source>
</reference>
<feature type="region of interest" description="Disordered" evidence="1">
    <location>
        <begin position="61"/>
        <end position="88"/>
    </location>
</feature>
<protein>
    <submittedName>
        <fullName evidence="2">Uncharacterized protein</fullName>
    </submittedName>
</protein>
<evidence type="ECO:0000256" key="1">
    <source>
        <dbReference type="SAM" id="MobiDB-lite"/>
    </source>
</evidence>
<accession>A0AAW0GIJ7</accession>
<proteinExistence type="predicted"/>
<name>A0AAW0GIJ7_9APHY</name>
<sequence length="109" mass="12038">MSALAVATLKSANAQRNKSYRRRSRSMENLRRQSLLLPATPLTPGTVSAYSTESIEGALSPLSSRYTSTPRLQQGPLRTPTIQMTPDGHSLAREPLRYVITVTHCIWGL</sequence>
<gene>
    <name evidence="2" type="ORF">QCA50_006143</name>
</gene>
<evidence type="ECO:0000313" key="2">
    <source>
        <dbReference type="EMBL" id="KAK7691040.1"/>
    </source>
</evidence>
<dbReference type="EMBL" id="JASBNA010000006">
    <property type="protein sequence ID" value="KAK7691040.1"/>
    <property type="molecule type" value="Genomic_DNA"/>
</dbReference>
<keyword evidence="3" id="KW-1185">Reference proteome</keyword>
<comment type="caution">
    <text evidence="2">The sequence shown here is derived from an EMBL/GenBank/DDBJ whole genome shotgun (WGS) entry which is preliminary data.</text>
</comment>
<feature type="compositionally biased region" description="Polar residues" evidence="1">
    <location>
        <begin position="61"/>
        <end position="72"/>
    </location>
</feature>
<dbReference type="Proteomes" id="UP001385951">
    <property type="component" value="Unassembled WGS sequence"/>
</dbReference>
<organism evidence="2 3">
    <name type="scientific">Cerrena zonata</name>
    <dbReference type="NCBI Taxonomy" id="2478898"/>
    <lineage>
        <taxon>Eukaryota</taxon>
        <taxon>Fungi</taxon>
        <taxon>Dikarya</taxon>
        <taxon>Basidiomycota</taxon>
        <taxon>Agaricomycotina</taxon>
        <taxon>Agaricomycetes</taxon>
        <taxon>Polyporales</taxon>
        <taxon>Cerrenaceae</taxon>
        <taxon>Cerrena</taxon>
    </lineage>
</organism>
<evidence type="ECO:0000313" key="3">
    <source>
        <dbReference type="Proteomes" id="UP001385951"/>
    </source>
</evidence>